<dbReference type="AlphaFoldDB" id="A0A401WY16"/>
<sequence>MSGTAANSESGQNCATTVFAAGSQITKMRCISEGIVDILGEIRDSALTAKRINVKGFASGQFQAETIVINGRLENATIQAARVFIVDGAHVENCEFNLSSYQVGIGQNAHLTGRIVFNMPTAADLAARQPQQVSAVAQGSASPQRGAPPQKEDDDELVLTPEMRSGE</sequence>
<organism evidence="2 3">
    <name type="scientific">Acetobacter pasteurianus NBRC 3188</name>
    <dbReference type="NCBI Taxonomy" id="1226663"/>
    <lineage>
        <taxon>Bacteria</taxon>
        <taxon>Pseudomonadati</taxon>
        <taxon>Pseudomonadota</taxon>
        <taxon>Alphaproteobacteria</taxon>
        <taxon>Acetobacterales</taxon>
        <taxon>Acetobacteraceae</taxon>
        <taxon>Acetobacter</taxon>
    </lineage>
</organism>
<dbReference type="EMBL" id="BDES01000078">
    <property type="protein sequence ID" value="GCD54194.1"/>
    <property type="molecule type" value="Genomic_DNA"/>
</dbReference>
<gene>
    <name evidence="2" type="ORF">NBRC3188_2891</name>
</gene>
<reference evidence="2 3" key="1">
    <citation type="submission" date="2016-06" db="EMBL/GenBank/DDBJ databases">
        <title>Acetobacter pasteurianus NBRC 3188 whole genome sequencing project.</title>
        <authorList>
            <person name="Matsutani M."/>
            <person name="Shiwa Y."/>
            <person name="Okamoto-Kainuma A."/>
            <person name="Ishikawa M."/>
            <person name="Koizumi Y."/>
            <person name="Yoshikawa H."/>
            <person name="Yakushi T."/>
            <person name="Matsushita K."/>
        </authorList>
    </citation>
    <scope>NUCLEOTIDE SEQUENCE [LARGE SCALE GENOMIC DNA]</scope>
    <source>
        <strain evidence="2 3">NBRC 3188</strain>
    </source>
</reference>
<feature type="compositionally biased region" description="Polar residues" evidence="1">
    <location>
        <begin position="129"/>
        <end position="143"/>
    </location>
</feature>
<name>A0A401WY16_ACEPA</name>
<dbReference type="RefSeq" id="WP_124296500.1">
    <property type="nucleotide sequence ID" value="NZ_BDES01000078.1"/>
</dbReference>
<dbReference type="GeneID" id="66349866"/>
<evidence type="ECO:0000313" key="2">
    <source>
        <dbReference type="EMBL" id="GCD54194.1"/>
    </source>
</evidence>
<proteinExistence type="predicted"/>
<feature type="region of interest" description="Disordered" evidence="1">
    <location>
        <begin position="128"/>
        <end position="167"/>
    </location>
</feature>
<evidence type="ECO:0008006" key="4">
    <source>
        <dbReference type="Google" id="ProtNLM"/>
    </source>
</evidence>
<dbReference type="Proteomes" id="UP000287300">
    <property type="component" value="Unassembled WGS sequence"/>
</dbReference>
<accession>A0A401WY16</accession>
<protein>
    <recommendedName>
        <fullName evidence="4">Cell shape determination protein CcmA</fullName>
    </recommendedName>
</protein>
<evidence type="ECO:0000256" key="1">
    <source>
        <dbReference type="SAM" id="MobiDB-lite"/>
    </source>
</evidence>
<evidence type="ECO:0000313" key="3">
    <source>
        <dbReference type="Proteomes" id="UP000287300"/>
    </source>
</evidence>
<comment type="caution">
    <text evidence="2">The sequence shown here is derived from an EMBL/GenBank/DDBJ whole genome shotgun (WGS) entry which is preliminary data.</text>
</comment>